<feature type="region of interest" description="Disordered" evidence="1">
    <location>
        <begin position="274"/>
        <end position="293"/>
    </location>
</feature>
<feature type="compositionally biased region" description="Basic residues" evidence="1">
    <location>
        <begin position="378"/>
        <end position="388"/>
    </location>
</feature>
<dbReference type="EMBL" id="MU157831">
    <property type="protein sequence ID" value="KAF9532501.1"/>
    <property type="molecule type" value="Genomic_DNA"/>
</dbReference>
<evidence type="ECO:0000313" key="2">
    <source>
        <dbReference type="EMBL" id="KAF9532501.1"/>
    </source>
</evidence>
<feature type="compositionally biased region" description="Polar residues" evidence="1">
    <location>
        <begin position="493"/>
        <end position="505"/>
    </location>
</feature>
<feature type="compositionally biased region" description="Polar residues" evidence="1">
    <location>
        <begin position="552"/>
        <end position="562"/>
    </location>
</feature>
<gene>
    <name evidence="2" type="ORF">CPB83DRAFT_890702</name>
</gene>
<feature type="compositionally biased region" description="Basic and acidic residues" evidence="1">
    <location>
        <begin position="587"/>
        <end position="601"/>
    </location>
</feature>
<feature type="compositionally biased region" description="Polar residues" evidence="1">
    <location>
        <begin position="460"/>
        <end position="469"/>
    </location>
</feature>
<name>A0A9P6JTL0_9AGAR</name>
<feature type="region of interest" description="Disordered" evidence="1">
    <location>
        <begin position="417"/>
        <end position="616"/>
    </location>
</feature>
<accession>A0A9P6JTL0</accession>
<feature type="region of interest" description="Disordered" evidence="1">
    <location>
        <begin position="304"/>
        <end position="388"/>
    </location>
</feature>
<sequence>MTSTKSIGRYSQAVKQVRDGLTDKELEEAKATQKQWEDNGIPMEVQAKMASTQGRRYCTLFDDWRFKRLGMRCFTLEAHRSKKHDLVFCMHDTTGKFRTRNGSRVQPFEDFDPQAVKAINTSFRKYARYLEKVEKGEIAGQDRFTNMPERKHTNSSEYKVKEMQSLIRFYLNKHWAAAKGSAVESMKVPYKHIMSRVEEFIDEDYLPGAFQLKETSRYTVDECRRLLGHWWERENEGEVPFKFSHYIINSGEKEVALYPVRKGMNKEEIFEPTGVEVVDPDRDQEEQTVGVEVNEVEEWHRKLEEHEQRRVSKLKKAGKSKGSKEKKKQRSHKTSGMSESTDGEEAQPTARKRKGQGGGEKSKADEETDKEQSEPRGKKAVRAGGKRKVVQEHLEEAFERAMFADGAAVINGSETNGVVLKFGPPRGVIKGKAKEKGGTRDGATSTNSGREGSDQAPAAYSSQPTTVIQTPEPAAKARKKPSARPVGQEKLNRMQQKGSEATTQARRALNEITITSTQTPTVHNSSVKKKSISESMLMRRNMPLNIPPKSPGKSNQPMQQESVEAETTGDLEIAPAAATKRARKPAPPKDIHITRTEERVRAYTQQKEGKKQKKND</sequence>
<protein>
    <submittedName>
        <fullName evidence="2">Uncharacterized protein</fullName>
    </submittedName>
</protein>
<dbReference type="Proteomes" id="UP000807306">
    <property type="component" value="Unassembled WGS sequence"/>
</dbReference>
<reference evidence="2" key="1">
    <citation type="submission" date="2020-11" db="EMBL/GenBank/DDBJ databases">
        <authorList>
            <consortium name="DOE Joint Genome Institute"/>
            <person name="Ahrendt S."/>
            <person name="Riley R."/>
            <person name="Andreopoulos W."/>
            <person name="Labutti K."/>
            <person name="Pangilinan J."/>
            <person name="Ruiz-Duenas F.J."/>
            <person name="Barrasa J.M."/>
            <person name="Sanchez-Garcia M."/>
            <person name="Camarero S."/>
            <person name="Miyauchi S."/>
            <person name="Serrano A."/>
            <person name="Linde D."/>
            <person name="Babiker R."/>
            <person name="Drula E."/>
            <person name="Ayuso-Fernandez I."/>
            <person name="Pacheco R."/>
            <person name="Padilla G."/>
            <person name="Ferreira P."/>
            <person name="Barriuso J."/>
            <person name="Kellner H."/>
            <person name="Castanera R."/>
            <person name="Alfaro M."/>
            <person name="Ramirez L."/>
            <person name="Pisabarro A.G."/>
            <person name="Kuo A."/>
            <person name="Tritt A."/>
            <person name="Lipzen A."/>
            <person name="He G."/>
            <person name="Yan M."/>
            <person name="Ng V."/>
            <person name="Cullen D."/>
            <person name="Martin F."/>
            <person name="Rosso M.-N."/>
            <person name="Henrissat B."/>
            <person name="Hibbett D."/>
            <person name="Martinez A.T."/>
            <person name="Grigoriev I.V."/>
        </authorList>
    </citation>
    <scope>NUCLEOTIDE SEQUENCE</scope>
    <source>
        <strain evidence="2">CBS 506.95</strain>
    </source>
</reference>
<organism evidence="2 3">
    <name type="scientific">Crepidotus variabilis</name>
    <dbReference type="NCBI Taxonomy" id="179855"/>
    <lineage>
        <taxon>Eukaryota</taxon>
        <taxon>Fungi</taxon>
        <taxon>Dikarya</taxon>
        <taxon>Basidiomycota</taxon>
        <taxon>Agaricomycotina</taxon>
        <taxon>Agaricomycetes</taxon>
        <taxon>Agaricomycetidae</taxon>
        <taxon>Agaricales</taxon>
        <taxon>Agaricineae</taxon>
        <taxon>Crepidotaceae</taxon>
        <taxon>Crepidotus</taxon>
    </lineage>
</organism>
<keyword evidence="3" id="KW-1185">Reference proteome</keyword>
<evidence type="ECO:0000313" key="3">
    <source>
        <dbReference type="Proteomes" id="UP000807306"/>
    </source>
</evidence>
<feature type="compositionally biased region" description="Basic residues" evidence="1">
    <location>
        <begin position="311"/>
        <end position="333"/>
    </location>
</feature>
<feature type="compositionally biased region" description="Basic and acidic residues" evidence="1">
    <location>
        <begin position="360"/>
        <end position="377"/>
    </location>
</feature>
<feature type="compositionally biased region" description="Polar residues" evidence="1">
    <location>
        <begin position="512"/>
        <end position="525"/>
    </location>
</feature>
<evidence type="ECO:0000256" key="1">
    <source>
        <dbReference type="SAM" id="MobiDB-lite"/>
    </source>
</evidence>
<comment type="caution">
    <text evidence="2">The sequence shown here is derived from an EMBL/GenBank/DDBJ whole genome shotgun (WGS) entry which is preliminary data.</text>
</comment>
<dbReference type="AlphaFoldDB" id="A0A9P6JTL0"/>
<dbReference type="OrthoDB" id="3066480at2759"/>
<proteinExistence type="predicted"/>